<evidence type="ECO:0000313" key="2">
    <source>
        <dbReference type="Proteomes" id="UP001162131"/>
    </source>
</evidence>
<dbReference type="EMBL" id="CAJZBQ010000051">
    <property type="protein sequence ID" value="CAG9330617.1"/>
    <property type="molecule type" value="Genomic_DNA"/>
</dbReference>
<organism evidence="1 2">
    <name type="scientific">Blepharisma stoltei</name>
    <dbReference type="NCBI Taxonomy" id="1481888"/>
    <lineage>
        <taxon>Eukaryota</taxon>
        <taxon>Sar</taxon>
        <taxon>Alveolata</taxon>
        <taxon>Ciliophora</taxon>
        <taxon>Postciliodesmatophora</taxon>
        <taxon>Heterotrichea</taxon>
        <taxon>Heterotrichida</taxon>
        <taxon>Blepharismidae</taxon>
        <taxon>Blepharisma</taxon>
    </lineage>
</organism>
<name>A0AAU9JS64_9CILI</name>
<evidence type="ECO:0000313" key="1">
    <source>
        <dbReference type="EMBL" id="CAG9330617.1"/>
    </source>
</evidence>
<dbReference type="Proteomes" id="UP001162131">
    <property type="component" value="Unassembled WGS sequence"/>
</dbReference>
<keyword evidence="2" id="KW-1185">Reference proteome</keyword>
<sequence length="83" mass="9238">MPIRDYGYWGGVWLASWGWKKINWQCPLGPEVGTPRHQGCGLSNIFAGSCWGQLLILLGPSFLPHQTTSQKPVLGPQKSLIYL</sequence>
<protein>
    <submittedName>
        <fullName evidence="1">Uncharacterized protein</fullName>
    </submittedName>
</protein>
<proteinExistence type="predicted"/>
<gene>
    <name evidence="1" type="ORF">BSTOLATCC_MIC51274</name>
</gene>
<reference evidence="1" key="1">
    <citation type="submission" date="2021-09" db="EMBL/GenBank/DDBJ databases">
        <authorList>
            <consortium name="AG Swart"/>
            <person name="Singh M."/>
            <person name="Singh A."/>
            <person name="Seah K."/>
            <person name="Emmerich C."/>
        </authorList>
    </citation>
    <scope>NUCLEOTIDE SEQUENCE</scope>
    <source>
        <strain evidence="1">ATCC30299</strain>
    </source>
</reference>
<dbReference type="AlphaFoldDB" id="A0AAU9JS64"/>
<accession>A0AAU9JS64</accession>
<comment type="caution">
    <text evidence="1">The sequence shown here is derived from an EMBL/GenBank/DDBJ whole genome shotgun (WGS) entry which is preliminary data.</text>
</comment>